<dbReference type="EMBL" id="BMHC01000035">
    <property type="protein sequence ID" value="GGI33845.1"/>
    <property type="molecule type" value="Genomic_DNA"/>
</dbReference>
<accession>A0AA87WGL8</accession>
<dbReference type="Proteomes" id="UP000625079">
    <property type="component" value="Unassembled WGS sequence"/>
</dbReference>
<evidence type="ECO:0000313" key="2">
    <source>
        <dbReference type="EMBL" id="GGI33845.1"/>
    </source>
</evidence>
<reference evidence="2" key="1">
    <citation type="journal article" date="2014" name="Int. J. Syst. Evol. Microbiol.">
        <title>Complete genome sequence of Corynebacterium casei LMG S-19264T (=DSM 44701T), isolated from a smear-ripened cheese.</title>
        <authorList>
            <consortium name="US DOE Joint Genome Institute (JGI-PGF)"/>
            <person name="Walter F."/>
            <person name="Albersmeier A."/>
            <person name="Kalinowski J."/>
            <person name="Ruckert C."/>
        </authorList>
    </citation>
    <scope>NUCLEOTIDE SEQUENCE</scope>
    <source>
        <strain evidence="2">CGMCC 1.15034</strain>
    </source>
</reference>
<sequence length="77" mass="8187">MLDLRRDLRASVDNAGSYEESPPRPASRPGTDTLDQRSSHAAGPSSYLKSVAHRQPTISRAMAVVTITPALLAADKG</sequence>
<evidence type="ECO:0000313" key="3">
    <source>
        <dbReference type="Proteomes" id="UP000625079"/>
    </source>
</evidence>
<organism evidence="2 3">
    <name type="scientific">Bradyrhizobium guangdongense</name>
    <dbReference type="NCBI Taxonomy" id="1325090"/>
    <lineage>
        <taxon>Bacteria</taxon>
        <taxon>Pseudomonadati</taxon>
        <taxon>Pseudomonadota</taxon>
        <taxon>Alphaproteobacteria</taxon>
        <taxon>Hyphomicrobiales</taxon>
        <taxon>Nitrobacteraceae</taxon>
        <taxon>Bradyrhizobium</taxon>
    </lineage>
</organism>
<protein>
    <submittedName>
        <fullName evidence="2">Uncharacterized protein</fullName>
    </submittedName>
</protein>
<feature type="compositionally biased region" description="Basic and acidic residues" evidence="1">
    <location>
        <begin position="1"/>
        <end position="10"/>
    </location>
</feature>
<name>A0AA87WGL8_9BRAD</name>
<proteinExistence type="predicted"/>
<comment type="caution">
    <text evidence="2">The sequence shown here is derived from an EMBL/GenBank/DDBJ whole genome shotgun (WGS) entry which is preliminary data.</text>
</comment>
<dbReference type="AlphaFoldDB" id="A0AA87WGL8"/>
<reference evidence="2" key="2">
    <citation type="submission" date="2022-12" db="EMBL/GenBank/DDBJ databases">
        <authorList>
            <person name="Sun Q."/>
            <person name="Zhou Y."/>
        </authorList>
    </citation>
    <scope>NUCLEOTIDE SEQUENCE</scope>
    <source>
        <strain evidence="2">CGMCC 1.15034</strain>
    </source>
</reference>
<feature type="region of interest" description="Disordered" evidence="1">
    <location>
        <begin position="1"/>
        <end position="48"/>
    </location>
</feature>
<evidence type="ECO:0000256" key="1">
    <source>
        <dbReference type="SAM" id="MobiDB-lite"/>
    </source>
</evidence>
<gene>
    <name evidence="2" type="ORF">GCM10010987_76410</name>
</gene>